<sequence>MASKENNAISGNPDEADLIWDAMEVLPEGIAVFDAERRLITCNRLYIGLFPKVSDLIVPGVLWRDLLIAGAERGQFAEAATNPEEWIEKRLNDEFPLNQTIEIELANGVICQAQFSVTNRGGFVVVCTDITERKRTEALMREQENILRTVLETSPLAIVMARLHDARILYRSPAAVKFFGETENAFEHYADPKDREKYVDKLMRAGRVDDYHVTLRDARGQLCATTSWGRLVEFEGDTYVVTAIMDLTDQQEREAMIRQILEACPTPIQMSKAYTGEVLFSSRETISLFGRVNSAKQFYVKPDQREEYLKQLRRDGSVTEYKGQYLNADKKPFWGAVSARLIRYNGEEVIVSNTRDMTEQLRIEAELAQQRDHLYQNEKLSAMGELLAGVAHELNNPLSVVVGHSLMLREDCKEPELLRQVEKISNAAERCARIVKTFLTMARQNTARMQSVDINEIAHTAVDVVRYGDAASDVNITCNLGTDLTKICADSDQITQVFINLILNAEQAMRDAGVGQKITVSTQQAKNDTGVEIMVEDDGPGIPENIRSRVFEPFFTTKEVGDGTGIGLALCHRIIQSHEGHITVAAGANGGSVFRIFLPRDTEVRGNAQASQTSDLATNRLRILILDDEEDVAELNAEILTRGGYQVDTFNHAELALESMRHHDYGLILSDLNMPETDGRGFFETIKQEFPEMISKTGFVTGDTMGRSSQSFLGEANRPCIEKPVSPKELRAFVTEILAKTKQVTE</sequence>
<dbReference type="Pfam" id="PF12860">
    <property type="entry name" value="PAS_7"/>
    <property type="match status" value="1"/>
</dbReference>
<evidence type="ECO:0000313" key="13">
    <source>
        <dbReference type="Proteomes" id="UP000193827"/>
    </source>
</evidence>
<organism evidence="12 13">
    <name type="scientific">Roseovarius litorisediminis</name>
    <dbReference type="NCBI Taxonomy" id="1312363"/>
    <lineage>
        <taxon>Bacteria</taxon>
        <taxon>Pseudomonadati</taxon>
        <taxon>Pseudomonadota</taxon>
        <taxon>Alphaproteobacteria</taxon>
        <taxon>Rhodobacterales</taxon>
        <taxon>Roseobacteraceae</taxon>
        <taxon>Roseovarius</taxon>
    </lineage>
</organism>
<dbReference type="InterPro" id="IPR036890">
    <property type="entry name" value="HATPase_C_sf"/>
</dbReference>
<evidence type="ECO:0000256" key="6">
    <source>
        <dbReference type="ARBA" id="ARBA00022777"/>
    </source>
</evidence>
<dbReference type="InterPro" id="IPR003661">
    <property type="entry name" value="HisK_dim/P_dom"/>
</dbReference>
<dbReference type="SMART" id="SM00387">
    <property type="entry name" value="HATPase_c"/>
    <property type="match status" value="1"/>
</dbReference>
<dbReference type="Pfam" id="PF02518">
    <property type="entry name" value="HATPase_c"/>
    <property type="match status" value="1"/>
</dbReference>
<dbReference type="PANTHER" id="PTHR43065:SF10">
    <property type="entry name" value="PEROXIDE STRESS-ACTIVATED HISTIDINE KINASE MAK3"/>
    <property type="match status" value="1"/>
</dbReference>
<dbReference type="EMBL" id="FWFL01000019">
    <property type="protein sequence ID" value="SLN69843.1"/>
    <property type="molecule type" value="Genomic_DNA"/>
</dbReference>
<evidence type="ECO:0000256" key="3">
    <source>
        <dbReference type="ARBA" id="ARBA00022553"/>
    </source>
</evidence>
<dbReference type="InterPro" id="IPR035965">
    <property type="entry name" value="PAS-like_dom_sf"/>
</dbReference>
<evidence type="ECO:0000256" key="7">
    <source>
        <dbReference type="ARBA" id="ARBA00022840"/>
    </source>
</evidence>
<dbReference type="Pfam" id="PF00512">
    <property type="entry name" value="HisKA"/>
    <property type="match status" value="1"/>
</dbReference>
<dbReference type="OrthoDB" id="9796100at2"/>
<evidence type="ECO:0000313" key="12">
    <source>
        <dbReference type="EMBL" id="SLN69843.1"/>
    </source>
</evidence>
<dbReference type="Pfam" id="PF00072">
    <property type="entry name" value="Response_reg"/>
    <property type="match status" value="1"/>
</dbReference>
<dbReference type="InterPro" id="IPR001789">
    <property type="entry name" value="Sig_transdc_resp-reg_receiver"/>
</dbReference>
<evidence type="ECO:0000256" key="4">
    <source>
        <dbReference type="ARBA" id="ARBA00022679"/>
    </source>
</evidence>
<feature type="modified residue" description="4-aspartylphosphate" evidence="9">
    <location>
        <position position="671"/>
    </location>
</feature>
<dbReference type="EC" id="2.7.13.3" evidence="2"/>
<evidence type="ECO:0000256" key="2">
    <source>
        <dbReference type="ARBA" id="ARBA00012438"/>
    </source>
</evidence>
<dbReference type="AlphaFoldDB" id="A0A1Y5TQP6"/>
<evidence type="ECO:0000256" key="9">
    <source>
        <dbReference type="PROSITE-ProRule" id="PRU00169"/>
    </source>
</evidence>
<dbReference type="CDD" id="cd00156">
    <property type="entry name" value="REC"/>
    <property type="match status" value="1"/>
</dbReference>
<dbReference type="GO" id="GO:0005524">
    <property type="term" value="F:ATP binding"/>
    <property type="evidence" value="ECO:0007669"/>
    <property type="project" value="UniProtKB-KW"/>
</dbReference>
<evidence type="ECO:0000256" key="8">
    <source>
        <dbReference type="ARBA" id="ARBA00023012"/>
    </source>
</evidence>
<dbReference type="Pfam" id="PF13188">
    <property type="entry name" value="PAS_8"/>
    <property type="match status" value="1"/>
</dbReference>
<dbReference type="PROSITE" id="PS50109">
    <property type="entry name" value="HIS_KIN"/>
    <property type="match status" value="1"/>
</dbReference>
<dbReference type="SUPFAM" id="SSF55785">
    <property type="entry name" value="PYP-like sensor domain (PAS domain)"/>
    <property type="match status" value="3"/>
</dbReference>
<evidence type="ECO:0000256" key="5">
    <source>
        <dbReference type="ARBA" id="ARBA00022741"/>
    </source>
</evidence>
<keyword evidence="8" id="KW-0902">Two-component regulatory system</keyword>
<dbReference type="RefSeq" id="WP_085894075.1">
    <property type="nucleotide sequence ID" value="NZ_FWFL01000019.1"/>
</dbReference>
<feature type="domain" description="Histidine kinase" evidence="10">
    <location>
        <begin position="389"/>
        <end position="602"/>
    </location>
</feature>
<dbReference type="SUPFAM" id="SSF52172">
    <property type="entry name" value="CheY-like"/>
    <property type="match status" value="1"/>
</dbReference>
<dbReference type="Gene3D" id="3.40.50.2300">
    <property type="match status" value="1"/>
</dbReference>
<keyword evidence="4" id="KW-0808">Transferase</keyword>
<keyword evidence="6" id="KW-0418">Kinase</keyword>
<dbReference type="Gene3D" id="3.30.450.20">
    <property type="entry name" value="PAS domain"/>
    <property type="match status" value="3"/>
</dbReference>
<keyword evidence="5" id="KW-0547">Nucleotide-binding</keyword>
<protein>
    <recommendedName>
        <fullName evidence="2">histidine kinase</fullName>
        <ecNumber evidence="2">2.7.13.3</ecNumber>
    </recommendedName>
</protein>
<keyword evidence="13" id="KW-1185">Reference proteome</keyword>
<comment type="catalytic activity">
    <reaction evidence="1">
        <text>ATP + protein L-histidine = ADP + protein N-phospho-L-histidine.</text>
        <dbReference type="EC" id="2.7.13.3"/>
    </reaction>
</comment>
<dbReference type="PRINTS" id="PR00344">
    <property type="entry name" value="BCTRLSENSOR"/>
</dbReference>
<dbReference type="InterPro" id="IPR011006">
    <property type="entry name" value="CheY-like_superfamily"/>
</dbReference>
<dbReference type="PANTHER" id="PTHR43065">
    <property type="entry name" value="SENSOR HISTIDINE KINASE"/>
    <property type="match status" value="1"/>
</dbReference>
<dbReference type="Gene3D" id="3.30.565.10">
    <property type="entry name" value="Histidine kinase-like ATPase, C-terminal domain"/>
    <property type="match status" value="1"/>
</dbReference>
<gene>
    <name evidence="12" type="ORF">PEL8287_03884</name>
</gene>
<keyword evidence="3 9" id="KW-0597">Phosphoprotein</keyword>
<reference evidence="12 13" key="1">
    <citation type="submission" date="2017-03" db="EMBL/GenBank/DDBJ databases">
        <authorList>
            <person name="Afonso C.L."/>
            <person name="Miller P.J."/>
            <person name="Scott M.A."/>
            <person name="Spackman E."/>
            <person name="Goraichik I."/>
            <person name="Dimitrov K.M."/>
            <person name="Suarez D.L."/>
            <person name="Swayne D.E."/>
        </authorList>
    </citation>
    <scope>NUCLEOTIDE SEQUENCE [LARGE SCALE GENOMIC DNA]</scope>
    <source>
        <strain evidence="12 13">CECT 8287</strain>
    </source>
</reference>
<dbReference type="CDD" id="cd00082">
    <property type="entry name" value="HisKA"/>
    <property type="match status" value="1"/>
</dbReference>
<feature type="domain" description="Response regulatory" evidence="11">
    <location>
        <begin position="622"/>
        <end position="738"/>
    </location>
</feature>
<name>A0A1Y5TQP6_9RHOB</name>
<evidence type="ECO:0000259" key="11">
    <source>
        <dbReference type="PROSITE" id="PS50110"/>
    </source>
</evidence>
<dbReference type="GO" id="GO:0000155">
    <property type="term" value="F:phosphorelay sensor kinase activity"/>
    <property type="evidence" value="ECO:0007669"/>
    <property type="project" value="InterPro"/>
</dbReference>
<dbReference type="InterPro" id="IPR004358">
    <property type="entry name" value="Sig_transdc_His_kin-like_C"/>
</dbReference>
<dbReference type="Gene3D" id="1.10.287.130">
    <property type="match status" value="1"/>
</dbReference>
<dbReference type="SMART" id="SM00448">
    <property type="entry name" value="REC"/>
    <property type="match status" value="1"/>
</dbReference>
<dbReference type="Proteomes" id="UP000193827">
    <property type="component" value="Unassembled WGS sequence"/>
</dbReference>
<keyword evidence="7" id="KW-0067">ATP-binding</keyword>
<dbReference type="InterPro" id="IPR003594">
    <property type="entry name" value="HATPase_dom"/>
</dbReference>
<evidence type="ECO:0000256" key="1">
    <source>
        <dbReference type="ARBA" id="ARBA00000085"/>
    </source>
</evidence>
<dbReference type="SUPFAM" id="SSF47384">
    <property type="entry name" value="Homodimeric domain of signal transducing histidine kinase"/>
    <property type="match status" value="1"/>
</dbReference>
<dbReference type="InterPro" id="IPR005467">
    <property type="entry name" value="His_kinase_dom"/>
</dbReference>
<dbReference type="SMART" id="SM00388">
    <property type="entry name" value="HisKA"/>
    <property type="match status" value="1"/>
</dbReference>
<dbReference type="SUPFAM" id="SSF55874">
    <property type="entry name" value="ATPase domain of HSP90 chaperone/DNA topoisomerase II/histidine kinase"/>
    <property type="match status" value="1"/>
</dbReference>
<proteinExistence type="predicted"/>
<dbReference type="PROSITE" id="PS50110">
    <property type="entry name" value="RESPONSE_REGULATORY"/>
    <property type="match status" value="1"/>
</dbReference>
<dbReference type="InterPro" id="IPR000014">
    <property type="entry name" value="PAS"/>
</dbReference>
<evidence type="ECO:0000259" key="10">
    <source>
        <dbReference type="PROSITE" id="PS50109"/>
    </source>
</evidence>
<accession>A0A1Y5TQP6</accession>
<dbReference type="InterPro" id="IPR036097">
    <property type="entry name" value="HisK_dim/P_sf"/>
</dbReference>